<dbReference type="InterPro" id="IPR002195">
    <property type="entry name" value="Dihydroorotase_CS"/>
</dbReference>
<dbReference type="InterPro" id="IPR050138">
    <property type="entry name" value="DHOase/Allantoinase_Hydrolase"/>
</dbReference>
<protein>
    <recommendedName>
        <fullName evidence="4">Amidohydrolase-related domain-containing protein</fullName>
    </recommendedName>
</protein>
<feature type="domain" description="Amidohydrolase-related" evidence="4">
    <location>
        <begin position="16"/>
        <end position="152"/>
    </location>
</feature>
<dbReference type="GO" id="GO:0046872">
    <property type="term" value="F:metal ion binding"/>
    <property type="evidence" value="ECO:0007669"/>
    <property type="project" value="UniProtKB-KW"/>
</dbReference>
<keyword evidence="2" id="KW-0479">Metal-binding</keyword>
<keyword evidence="3" id="KW-0378">Hydrolase</keyword>
<evidence type="ECO:0000313" key="5">
    <source>
        <dbReference type="EMBL" id="SVD76233.1"/>
    </source>
</evidence>
<dbReference type="Gene3D" id="2.30.40.10">
    <property type="entry name" value="Urease, subunit C, domain 1"/>
    <property type="match status" value="1"/>
</dbReference>
<dbReference type="Gene3D" id="3.20.20.140">
    <property type="entry name" value="Metal-dependent hydrolases"/>
    <property type="match status" value="1"/>
</dbReference>
<dbReference type="GO" id="GO:0004038">
    <property type="term" value="F:allantoinase activity"/>
    <property type="evidence" value="ECO:0007669"/>
    <property type="project" value="TreeGrafter"/>
</dbReference>
<name>A0A382XZ30_9ZZZZ</name>
<evidence type="ECO:0000256" key="1">
    <source>
        <dbReference type="ARBA" id="ARBA00001947"/>
    </source>
</evidence>
<accession>A0A382XZ30</accession>
<evidence type="ECO:0000256" key="2">
    <source>
        <dbReference type="ARBA" id="ARBA00022723"/>
    </source>
</evidence>
<dbReference type="InterPro" id="IPR011059">
    <property type="entry name" value="Metal-dep_hydrolase_composite"/>
</dbReference>
<organism evidence="5">
    <name type="scientific">marine metagenome</name>
    <dbReference type="NCBI Taxonomy" id="408172"/>
    <lineage>
        <taxon>unclassified sequences</taxon>
        <taxon>metagenomes</taxon>
        <taxon>ecological metagenomes</taxon>
    </lineage>
</organism>
<comment type="cofactor">
    <cofactor evidence="1">
        <name>Zn(2+)</name>
        <dbReference type="ChEBI" id="CHEBI:29105"/>
    </cofactor>
</comment>
<dbReference type="InterPro" id="IPR006680">
    <property type="entry name" value="Amidohydro-rel"/>
</dbReference>
<dbReference type="GO" id="GO:0005737">
    <property type="term" value="C:cytoplasm"/>
    <property type="evidence" value="ECO:0007669"/>
    <property type="project" value="TreeGrafter"/>
</dbReference>
<evidence type="ECO:0000259" key="4">
    <source>
        <dbReference type="Pfam" id="PF01979"/>
    </source>
</evidence>
<dbReference type="PANTHER" id="PTHR43668">
    <property type="entry name" value="ALLANTOINASE"/>
    <property type="match status" value="1"/>
</dbReference>
<dbReference type="InterPro" id="IPR032466">
    <property type="entry name" value="Metal_Hydrolase"/>
</dbReference>
<dbReference type="SUPFAM" id="SSF51338">
    <property type="entry name" value="Composite domain of metallo-dependent hydrolases"/>
    <property type="match status" value="1"/>
</dbReference>
<sequence>KYGTFAQMNPPIREKVHQQALWQAVKNGTVDVIGSDHAPHTIEEKMKKYPESPSGLIGVQTLLPIMLNHVNNGKLGLKRLVSLTSTVPSRIYSILRKGSIRKDFDADLVIVDLKMTKKINNDWIASKVGWTVFHGMKVKGWPIATILRGKIVMRGDKIQGKRSGESVTFSR</sequence>
<gene>
    <name evidence="5" type="ORF">METZ01_LOCUS429087</name>
</gene>
<dbReference type="SUPFAM" id="SSF51556">
    <property type="entry name" value="Metallo-dependent hydrolases"/>
    <property type="match status" value="1"/>
</dbReference>
<dbReference type="PROSITE" id="PS00483">
    <property type="entry name" value="DIHYDROOROTASE_2"/>
    <property type="match status" value="1"/>
</dbReference>
<reference evidence="5" key="1">
    <citation type="submission" date="2018-05" db="EMBL/GenBank/DDBJ databases">
        <authorList>
            <person name="Lanie J.A."/>
            <person name="Ng W.-L."/>
            <person name="Kazmierczak K.M."/>
            <person name="Andrzejewski T.M."/>
            <person name="Davidsen T.M."/>
            <person name="Wayne K.J."/>
            <person name="Tettelin H."/>
            <person name="Glass J.I."/>
            <person name="Rusch D."/>
            <person name="Podicherti R."/>
            <person name="Tsui H.-C.T."/>
            <person name="Winkler M.E."/>
        </authorList>
    </citation>
    <scope>NUCLEOTIDE SEQUENCE</scope>
</reference>
<dbReference type="AlphaFoldDB" id="A0A382XZ30"/>
<evidence type="ECO:0000256" key="3">
    <source>
        <dbReference type="ARBA" id="ARBA00022801"/>
    </source>
</evidence>
<dbReference type="Pfam" id="PF01979">
    <property type="entry name" value="Amidohydro_1"/>
    <property type="match status" value="1"/>
</dbReference>
<dbReference type="PANTHER" id="PTHR43668:SF4">
    <property type="entry name" value="ALLANTOINASE"/>
    <property type="match status" value="1"/>
</dbReference>
<proteinExistence type="predicted"/>
<feature type="non-terminal residue" evidence="5">
    <location>
        <position position="1"/>
    </location>
</feature>
<dbReference type="GO" id="GO:0006145">
    <property type="term" value="P:purine nucleobase catabolic process"/>
    <property type="evidence" value="ECO:0007669"/>
    <property type="project" value="TreeGrafter"/>
</dbReference>
<dbReference type="EMBL" id="UINC01171589">
    <property type="protein sequence ID" value="SVD76233.1"/>
    <property type="molecule type" value="Genomic_DNA"/>
</dbReference>